<dbReference type="InterPro" id="IPR022385">
    <property type="entry name" value="Rhs_assc_core"/>
</dbReference>
<keyword evidence="2" id="KW-1185">Reference proteome</keyword>
<comment type="caution">
    <text evidence="1">The sequence shown here is derived from an EMBL/GenBank/DDBJ whole genome shotgun (WGS) entry which is preliminary data.</text>
</comment>
<dbReference type="NCBIfam" id="TIGR03696">
    <property type="entry name" value="Rhs_assc_core"/>
    <property type="match status" value="1"/>
</dbReference>
<gene>
    <name evidence="1" type="ORF">RQP53_00005</name>
</gene>
<protein>
    <submittedName>
        <fullName evidence="1">RHS repeat-associated core domain-containing protein</fullName>
    </submittedName>
</protein>
<evidence type="ECO:0000313" key="1">
    <source>
        <dbReference type="EMBL" id="MDT8997649.1"/>
    </source>
</evidence>
<dbReference type="EMBL" id="JAVXZY010000001">
    <property type="protein sequence ID" value="MDT8997649.1"/>
    <property type="molecule type" value="Genomic_DNA"/>
</dbReference>
<dbReference type="RefSeq" id="WP_315647865.1">
    <property type="nucleotide sequence ID" value="NZ_JAVXZY010000001.1"/>
</dbReference>
<dbReference type="Proteomes" id="UP001246372">
    <property type="component" value="Unassembled WGS sequence"/>
</dbReference>
<dbReference type="Gene3D" id="2.180.10.10">
    <property type="entry name" value="RHS repeat-associated core"/>
    <property type="match status" value="1"/>
</dbReference>
<organism evidence="1 2">
    <name type="scientific">Roseateles aquae</name>
    <dbReference type="NCBI Taxonomy" id="3077235"/>
    <lineage>
        <taxon>Bacteria</taxon>
        <taxon>Pseudomonadati</taxon>
        <taxon>Pseudomonadota</taxon>
        <taxon>Betaproteobacteria</taxon>
        <taxon>Burkholderiales</taxon>
        <taxon>Sphaerotilaceae</taxon>
        <taxon>Roseateles</taxon>
    </lineage>
</organism>
<proteinExistence type="predicted"/>
<reference evidence="1" key="1">
    <citation type="submission" date="2023-09" db="EMBL/GenBank/DDBJ databases">
        <title>Paucibacter sp. APW11 Genome sequencing and assembly.</title>
        <authorList>
            <person name="Kim I."/>
        </authorList>
    </citation>
    <scope>NUCLEOTIDE SEQUENCE</scope>
    <source>
        <strain evidence="1">APW11</strain>
    </source>
</reference>
<name>A0ABU3P4X3_9BURK</name>
<evidence type="ECO:0000313" key="2">
    <source>
        <dbReference type="Proteomes" id="UP001246372"/>
    </source>
</evidence>
<sequence>NGRLFDPRLGVFLQADPMLQDPFNLQNYNRYGYCYNNPMGCTDPSGYFFGIDDALFVFLAVTSAYVAHEVPELRPFIGLAWSIALGGAGGPFTGFTGAGVANAATAGFISGAIASGGSLQGGLQGAFSAGMFNMAGNLISGGDFLSAGGKGAVEWSTPASVALHGVVGCVTSMAGGGECGAGALSAAFSKAVSSTSYMKGLSARAGTDLSAKVEGTIISAVVGGTGAVLGGGRFSNGAVTGAFGYLFNELLHQHDGTKQGRRLAHQRAGYEEYTYADGTVCNGAGDASCHVPPQSRSGEYSYGRNQCVTAECAAGVRPAPSENRTQGQIDVSLCETTCGWLGPGGPLPTGLGRKLLEWAGKSAGTQVGCKAICAPPKKEGS</sequence>
<feature type="non-terminal residue" evidence="1">
    <location>
        <position position="1"/>
    </location>
</feature>
<accession>A0ABU3P4X3</accession>